<protein>
    <submittedName>
        <fullName evidence="3">Metallophosphoesterase</fullName>
    </submittedName>
</protein>
<reference evidence="3 4" key="1">
    <citation type="submission" date="2014-01" db="EMBL/GenBank/DDBJ databases">
        <title>Genome sequence determination for a cystic fibrosis isolate, Inquilinus limosus.</title>
        <authorList>
            <person name="Pino M."/>
            <person name="Di Conza J."/>
            <person name="Gutkind G."/>
        </authorList>
    </citation>
    <scope>NUCLEOTIDE SEQUENCE [LARGE SCALE GENOMIC DNA]</scope>
    <source>
        <strain evidence="3 4">MP06</strain>
    </source>
</reference>
<evidence type="ECO:0000256" key="2">
    <source>
        <dbReference type="PIRSR" id="PIRSR004789-51"/>
    </source>
</evidence>
<dbReference type="PANTHER" id="PTHR36303:SF1">
    <property type="entry name" value="2',3'-CYCLIC-NUCLEOTIDE 2'-PHOSPHODIESTERASE"/>
    <property type="match status" value="1"/>
</dbReference>
<sequence>MRILFLGDVVGRAARVAVMEQVPRLRQRLDLDFVVVNGENSAGGFGITPKIAEEFYESGVDCLTTGNHVWDQRELLGTIDRDSRMVRPANFPAGTPGRGATLLQARGGRQVLVVNIMARLFMDALDDPFAAVDRLLADMAMPGVVDAIIVDFHGEASSEKMAMGHHLDGRVTLVVGTHTHIPTADLHILRGGTAYQTDAGMCGDYDSVIGMVKEPAVARFIRKMPTERLTPAEGQPTICGLVLETDETTGLARKVEPLRIGGRLAPAWPSGFGPAEPTG</sequence>
<gene>
    <name evidence="3" type="ORF">P409_29875</name>
</gene>
<evidence type="ECO:0000313" key="4">
    <source>
        <dbReference type="Proteomes" id="UP000029995"/>
    </source>
</evidence>
<dbReference type="EMBL" id="JANX01000634">
    <property type="protein sequence ID" value="KGM30981.1"/>
    <property type="molecule type" value="Genomic_DNA"/>
</dbReference>
<dbReference type="Gene3D" id="3.60.21.10">
    <property type="match status" value="1"/>
</dbReference>
<dbReference type="OrthoDB" id="9801109at2"/>
<dbReference type="NCBIfam" id="TIGR00282">
    <property type="entry name" value="TIGR00282 family metallophosphoesterase"/>
    <property type="match status" value="1"/>
</dbReference>
<dbReference type="AlphaFoldDB" id="A0A0A0CX13"/>
<dbReference type="Proteomes" id="UP000029995">
    <property type="component" value="Unassembled WGS sequence"/>
</dbReference>
<feature type="binding site" evidence="2">
    <location>
        <position position="180"/>
    </location>
    <ligand>
        <name>Fe cation</name>
        <dbReference type="ChEBI" id="CHEBI:24875"/>
        <label>1</label>
    </ligand>
</feature>
<feature type="binding site" evidence="2">
    <location>
        <position position="8"/>
    </location>
    <ligand>
        <name>Fe cation</name>
        <dbReference type="ChEBI" id="CHEBI:24875"/>
        <label>1</label>
    </ligand>
</feature>
<feature type="binding site" evidence="2">
    <location>
        <position position="40"/>
    </location>
    <ligand>
        <name>Fe cation</name>
        <dbReference type="ChEBI" id="CHEBI:24875"/>
        <label>1</label>
    </ligand>
</feature>
<comment type="caution">
    <text evidence="3">The sequence shown here is derived from an EMBL/GenBank/DDBJ whole genome shotgun (WGS) entry which is preliminary data.</text>
</comment>
<feature type="binding site" evidence="2">
    <location>
        <position position="67"/>
    </location>
    <ligand>
        <name>Fe cation</name>
        <dbReference type="ChEBI" id="CHEBI:24875"/>
        <label>2</label>
    </ligand>
</feature>
<accession>A0A0A0CX13</accession>
<feature type="binding site" evidence="2">
    <location>
        <position position="39"/>
    </location>
    <ligand>
        <name>Fe cation</name>
        <dbReference type="ChEBI" id="CHEBI:24875"/>
        <label>2</label>
    </ligand>
</feature>
<dbReference type="RefSeq" id="WP_034846997.1">
    <property type="nucleotide sequence ID" value="NZ_JANX01000634.1"/>
</dbReference>
<evidence type="ECO:0000313" key="3">
    <source>
        <dbReference type="EMBL" id="KGM30981.1"/>
    </source>
</evidence>
<dbReference type="SUPFAM" id="SSF56300">
    <property type="entry name" value="Metallo-dependent phosphatases"/>
    <property type="match status" value="1"/>
</dbReference>
<feature type="active site" description="Proton donor" evidence="1">
    <location>
        <position position="68"/>
    </location>
</feature>
<dbReference type="InterPro" id="IPR005235">
    <property type="entry name" value="YmdB-like"/>
</dbReference>
<dbReference type="PIRSF" id="PIRSF004789">
    <property type="entry name" value="DR1281"/>
    <property type="match status" value="1"/>
</dbReference>
<dbReference type="GO" id="GO:0046872">
    <property type="term" value="F:metal ion binding"/>
    <property type="evidence" value="ECO:0007669"/>
    <property type="project" value="UniProtKB-KW"/>
</dbReference>
<dbReference type="Pfam" id="PF13277">
    <property type="entry name" value="YmdB"/>
    <property type="match status" value="1"/>
</dbReference>
<feature type="binding site" evidence="2">
    <location>
        <position position="178"/>
    </location>
    <ligand>
        <name>Fe cation</name>
        <dbReference type="ChEBI" id="CHEBI:24875"/>
        <label>2</label>
    </ligand>
</feature>
<keyword evidence="2" id="KW-0479">Metal-binding</keyword>
<evidence type="ECO:0000256" key="1">
    <source>
        <dbReference type="PIRSR" id="PIRSR004789-50"/>
    </source>
</evidence>
<dbReference type="CDD" id="cd07382">
    <property type="entry name" value="MPP_DR1281"/>
    <property type="match status" value="1"/>
</dbReference>
<proteinExistence type="predicted"/>
<dbReference type="InterPro" id="IPR029052">
    <property type="entry name" value="Metallo-depent_PP-like"/>
</dbReference>
<dbReference type="GO" id="GO:0004113">
    <property type="term" value="F:2',3'-cyclic-nucleotide 3'-phosphodiesterase activity"/>
    <property type="evidence" value="ECO:0007669"/>
    <property type="project" value="TreeGrafter"/>
</dbReference>
<dbReference type="PANTHER" id="PTHR36303">
    <property type="entry name" value="2',3'-CYCLIC-NUCLEOTIDE 2'-PHOSPHODIESTERASE"/>
    <property type="match status" value="1"/>
</dbReference>
<feature type="binding site" evidence="2">
    <location>
        <position position="153"/>
    </location>
    <ligand>
        <name>Fe cation</name>
        <dbReference type="ChEBI" id="CHEBI:24875"/>
        <label>2</label>
    </ligand>
</feature>
<feature type="binding site" evidence="2">
    <location>
        <position position="39"/>
    </location>
    <ligand>
        <name>Fe cation</name>
        <dbReference type="ChEBI" id="CHEBI:24875"/>
        <label>1</label>
    </ligand>
</feature>
<name>A0A0A0CX13_9PROT</name>
<organism evidence="3 4">
    <name type="scientific">Inquilinus limosus MP06</name>
    <dbReference type="NCBI Taxonomy" id="1398085"/>
    <lineage>
        <taxon>Bacteria</taxon>
        <taxon>Pseudomonadati</taxon>
        <taxon>Pseudomonadota</taxon>
        <taxon>Alphaproteobacteria</taxon>
        <taxon>Rhodospirillales</taxon>
        <taxon>Rhodospirillaceae</taxon>
        <taxon>Inquilinus</taxon>
    </lineage>
</organism>